<dbReference type="InterPro" id="IPR050951">
    <property type="entry name" value="Retrovirus_Pol_polyprotein"/>
</dbReference>
<reference evidence="3" key="2">
    <citation type="submission" date="2022-01" db="EMBL/GenBank/DDBJ databases">
        <authorList>
            <person name="Yamashiro T."/>
            <person name="Shiraishi A."/>
            <person name="Satake H."/>
            <person name="Nakayama K."/>
        </authorList>
    </citation>
    <scope>NUCLEOTIDE SEQUENCE</scope>
</reference>
<evidence type="ECO:0000313" key="4">
    <source>
        <dbReference type="Proteomes" id="UP001151760"/>
    </source>
</evidence>
<evidence type="ECO:0000256" key="1">
    <source>
        <dbReference type="SAM" id="MobiDB-lite"/>
    </source>
</evidence>
<dbReference type="Gene3D" id="1.10.340.70">
    <property type="match status" value="1"/>
</dbReference>
<keyword evidence="3" id="KW-0695">RNA-directed DNA polymerase</keyword>
<name>A0ABQ4XBS3_9ASTR</name>
<evidence type="ECO:0000313" key="3">
    <source>
        <dbReference type="EMBL" id="GJS62724.1"/>
    </source>
</evidence>
<dbReference type="PROSITE" id="PS50994">
    <property type="entry name" value="INTEGRASE"/>
    <property type="match status" value="1"/>
</dbReference>
<comment type="caution">
    <text evidence="3">The sequence shown here is derived from an EMBL/GenBank/DDBJ whole genome shotgun (WGS) entry which is preliminary data.</text>
</comment>
<organism evidence="3 4">
    <name type="scientific">Tanacetum coccineum</name>
    <dbReference type="NCBI Taxonomy" id="301880"/>
    <lineage>
        <taxon>Eukaryota</taxon>
        <taxon>Viridiplantae</taxon>
        <taxon>Streptophyta</taxon>
        <taxon>Embryophyta</taxon>
        <taxon>Tracheophyta</taxon>
        <taxon>Spermatophyta</taxon>
        <taxon>Magnoliopsida</taxon>
        <taxon>eudicotyledons</taxon>
        <taxon>Gunneridae</taxon>
        <taxon>Pentapetalae</taxon>
        <taxon>asterids</taxon>
        <taxon>campanulids</taxon>
        <taxon>Asterales</taxon>
        <taxon>Asteraceae</taxon>
        <taxon>Asteroideae</taxon>
        <taxon>Anthemideae</taxon>
        <taxon>Anthemidinae</taxon>
        <taxon>Tanacetum</taxon>
    </lineage>
</organism>
<dbReference type="Gene3D" id="3.30.70.270">
    <property type="match status" value="2"/>
</dbReference>
<dbReference type="Pfam" id="PF17921">
    <property type="entry name" value="Integrase_H2C2"/>
    <property type="match status" value="1"/>
</dbReference>
<dbReference type="Pfam" id="PF00665">
    <property type="entry name" value="rve"/>
    <property type="match status" value="1"/>
</dbReference>
<dbReference type="InterPro" id="IPR001584">
    <property type="entry name" value="Integrase_cat-core"/>
</dbReference>
<feature type="compositionally biased region" description="Acidic residues" evidence="1">
    <location>
        <begin position="7"/>
        <end position="18"/>
    </location>
</feature>
<feature type="domain" description="Integrase catalytic" evidence="2">
    <location>
        <begin position="406"/>
        <end position="572"/>
    </location>
</feature>
<dbReference type="SUPFAM" id="SSF56672">
    <property type="entry name" value="DNA/RNA polymerases"/>
    <property type="match status" value="1"/>
</dbReference>
<dbReference type="EMBL" id="BQNB010009380">
    <property type="protein sequence ID" value="GJS62724.1"/>
    <property type="molecule type" value="Genomic_DNA"/>
</dbReference>
<dbReference type="SUPFAM" id="SSF53098">
    <property type="entry name" value="Ribonuclease H-like"/>
    <property type="match status" value="1"/>
</dbReference>
<dbReference type="InterPro" id="IPR036397">
    <property type="entry name" value="RNaseH_sf"/>
</dbReference>
<dbReference type="PANTHER" id="PTHR37984:SF5">
    <property type="entry name" value="PROTEIN NYNRIN-LIKE"/>
    <property type="match status" value="1"/>
</dbReference>
<accession>A0ABQ4XBS3</accession>
<sequence length="664" mass="77418">MAMTADENSESESDTEEPPFEKITFNTDYKIKTSLEELPTNLELKPLPDNLEYAFLEEPSFLPTISSSLKTLSMNNLDKMLQCCKDAHLVLNWEKCHFMVKEGIIAGHKVSEAGLKFDKENIDVISKLPPPTNIKGIRSFLGHASFYQRFIKDFSKIARPLTKLLEKETSFEFNDECHNAFKLLKKKLTSAPMVTIGHTDHSALRHLFKKQVARPCIIRGILLLQEFDIRIKAIKVIMEYLVNISKRRAFWSLNEDILKITVLTTNTPYPSRKIRRIRACTHQRPQRKHDQYAVSRRPIRRDIIPKGMTYSQKKKFFSDLKHYFWEEPCLFKVCSDGMIRRCIFGPETRTILDQCHHGPTGGHYGPNMTAKKVLDSGFYWPTIIKEAHTQVRLCEACQKIGNISKRDEMPLNSIQACKIFDIWGIDFMGPFLKSYKFEYILVAIDYVSKWAKAQALPTNDARVVIIFLKKLFCHFGMPKSLKSDRGTHFCNKIIEKTMKRYGVNHRFSKLYHPQTSVQVENTNGALKRILEKTIKDNPSIWSRKLDDALWTFRTAYKTPTGTTPYKLVYGKNCHLPLEIEHRAYWALKKCNPDLIDAGEKRMFQLHELDKFRHQAYENSHLYKATKKIWYDRKLQMRREFKLGKQVLLFSLKYKFNSQNSDLAG</sequence>
<evidence type="ECO:0000259" key="2">
    <source>
        <dbReference type="PROSITE" id="PS50994"/>
    </source>
</evidence>
<protein>
    <submittedName>
        <fullName evidence="3">Reverse transcriptase domain-containing protein</fullName>
    </submittedName>
</protein>
<dbReference type="InterPro" id="IPR041588">
    <property type="entry name" value="Integrase_H2C2"/>
</dbReference>
<dbReference type="InterPro" id="IPR043502">
    <property type="entry name" value="DNA/RNA_pol_sf"/>
</dbReference>
<reference evidence="3" key="1">
    <citation type="journal article" date="2022" name="Int. J. Mol. Sci.">
        <title>Draft Genome of Tanacetum Coccineum: Genomic Comparison of Closely Related Tanacetum-Family Plants.</title>
        <authorList>
            <person name="Yamashiro T."/>
            <person name="Shiraishi A."/>
            <person name="Nakayama K."/>
            <person name="Satake H."/>
        </authorList>
    </citation>
    <scope>NUCLEOTIDE SEQUENCE</scope>
</reference>
<keyword evidence="4" id="KW-1185">Reference proteome</keyword>
<keyword evidence="3" id="KW-0808">Transferase</keyword>
<proteinExistence type="predicted"/>
<dbReference type="Gene3D" id="3.30.420.10">
    <property type="entry name" value="Ribonuclease H-like superfamily/Ribonuclease H"/>
    <property type="match status" value="1"/>
</dbReference>
<feature type="region of interest" description="Disordered" evidence="1">
    <location>
        <begin position="1"/>
        <end position="20"/>
    </location>
</feature>
<dbReference type="InterPro" id="IPR012337">
    <property type="entry name" value="RNaseH-like_sf"/>
</dbReference>
<gene>
    <name evidence="3" type="ORF">Tco_0657508</name>
</gene>
<dbReference type="PANTHER" id="PTHR37984">
    <property type="entry name" value="PROTEIN CBG26694"/>
    <property type="match status" value="1"/>
</dbReference>
<dbReference type="GO" id="GO:0003964">
    <property type="term" value="F:RNA-directed DNA polymerase activity"/>
    <property type="evidence" value="ECO:0007669"/>
    <property type="project" value="UniProtKB-KW"/>
</dbReference>
<keyword evidence="3" id="KW-0548">Nucleotidyltransferase</keyword>
<dbReference type="Proteomes" id="UP001151760">
    <property type="component" value="Unassembled WGS sequence"/>
</dbReference>
<dbReference type="InterPro" id="IPR043128">
    <property type="entry name" value="Rev_trsase/Diguanyl_cyclase"/>
</dbReference>